<reference evidence="1" key="1">
    <citation type="submission" date="2012-10" db="EMBL/GenBank/DDBJ databases">
        <authorList>
            <person name="Harkins D.M."/>
            <person name="Durkin A.S."/>
            <person name="Brinkac L.M."/>
            <person name="Haft D.H."/>
            <person name="Selengut J.D."/>
            <person name="Sanka R."/>
            <person name="DePew J."/>
            <person name="Purushe J."/>
            <person name="Matthias M.A."/>
            <person name="Vinetz J.M."/>
            <person name="Sutton G.G."/>
            <person name="Nierman W.C."/>
            <person name="Fouts D.E."/>
        </authorList>
    </citation>
    <scope>NUCLEOTIDE SEQUENCE [LARGE SCALE GENOMIC DNA]</scope>
    <source>
        <strain evidence="1">MOR084</strain>
    </source>
</reference>
<gene>
    <name evidence="1" type="ORF">LEP1GSC179_3837</name>
</gene>
<keyword evidence="2" id="KW-1185">Reference proteome</keyword>
<evidence type="ECO:0000313" key="2">
    <source>
        <dbReference type="Proteomes" id="UP000006329"/>
    </source>
</evidence>
<name>A0A0E2BCI5_9LEPT</name>
<dbReference type="EMBL" id="AHON02000059">
    <property type="protein sequence ID" value="EKO32994.1"/>
    <property type="molecule type" value="Genomic_DNA"/>
</dbReference>
<evidence type="ECO:0000313" key="1">
    <source>
        <dbReference type="EMBL" id="EKO32994.1"/>
    </source>
</evidence>
<proteinExistence type="predicted"/>
<dbReference type="Proteomes" id="UP000006329">
    <property type="component" value="Unassembled WGS sequence"/>
</dbReference>
<protein>
    <submittedName>
        <fullName evidence="1">Uncharacterized protein</fullName>
    </submittedName>
</protein>
<dbReference type="AlphaFoldDB" id="A0A0E2BCI5"/>
<organism evidence="1 2">
    <name type="scientific">Leptospira santarosai str. MOR084</name>
    <dbReference type="NCBI Taxonomy" id="1049984"/>
    <lineage>
        <taxon>Bacteria</taxon>
        <taxon>Pseudomonadati</taxon>
        <taxon>Spirochaetota</taxon>
        <taxon>Spirochaetia</taxon>
        <taxon>Leptospirales</taxon>
        <taxon>Leptospiraceae</taxon>
        <taxon>Leptospira</taxon>
    </lineage>
</organism>
<comment type="caution">
    <text evidence="1">The sequence shown here is derived from an EMBL/GenBank/DDBJ whole genome shotgun (WGS) entry which is preliminary data.</text>
</comment>
<sequence length="94" mass="11187">MAKVPQLFVLALIWILRQWIKQSYLYEGDQRIGRYSSFLYTSQNVNLILAFRNQSTLENFAMGFNYSSLKKVRISHKKGTKLKLKRKTKRRDTI</sequence>
<accession>A0A0E2BCI5</accession>